<dbReference type="AlphaFoldDB" id="A0A5D4NJR3"/>
<comment type="caution">
    <text evidence="1">The sequence shown here is derived from an EMBL/GenBank/DDBJ whole genome shotgun (WGS) entry which is preliminary data.</text>
</comment>
<name>A0A5D4NJR3_9BACI</name>
<gene>
    <name evidence="1" type="ORF">FZC78_18535</name>
</gene>
<dbReference type="EMBL" id="VTEI01000013">
    <property type="protein sequence ID" value="TYS14483.1"/>
    <property type="molecule type" value="Genomic_DNA"/>
</dbReference>
<organism evidence="1 2">
    <name type="scientific">Rossellomorea vietnamensis</name>
    <dbReference type="NCBI Taxonomy" id="218284"/>
    <lineage>
        <taxon>Bacteria</taxon>
        <taxon>Bacillati</taxon>
        <taxon>Bacillota</taxon>
        <taxon>Bacilli</taxon>
        <taxon>Bacillales</taxon>
        <taxon>Bacillaceae</taxon>
        <taxon>Rossellomorea</taxon>
    </lineage>
</organism>
<dbReference type="Proteomes" id="UP000322267">
    <property type="component" value="Unassembled WGS sequence"/>
</dbReference>
<reference evidence="1 2" key="1">
    <citation type="submission" date="2019-08" db="EMBL/GenBank/DDBJ databases">
        <title>Bacillus genomes from the desert of Cuatro Cienegas, Coahuila.</title>
        <authorList>
            <person name="Olmedo-Alvarez G."/>
        </authorList>
    </citation>
    <scope>NUCLEOTIDE SEQUENCE [LARGE SCALE GENOMIC DNA]</scope>
    <source>
        <strain evidence="1 2">CH34_1T</strain>
    </source>
</reference>
<accession>A0A5D4NJR3</accession>
<dbReference type="RefSeq" id="WP_148941570.1">
    <property type="nucleotide sequence ID" value="NZ_JBNILZ010000004.1"/>
</dbReference>
<proteinExistence type="predicted"/>
<evidence type="ECO:0000313" key="2">
    <source>
        <dbReference type="Proteomes" id="UP000322267"/>
    </source>
</evidence>
<dbReference type="Pfam" id="PF17334">
    <property type="entry name" value="CsgA"/>
    <property type="match status" value="1"/>
</dbReference>
<dbReference type="OrthoDB" id="2938007at2"/>
<dbReference type="InterPro" id="IPR020255">
    <property type="entry name" value="CsgA"/>
</dbReference>
<protein>
    <submittedName>
        <fullName evidence="1">Sporulation protein</fullName>
    </submittedName>
</protein>
<sequence>MDQNLAYLREVLSNYTEENDLMREINHKIEQGHYASEGAFVRDLSEEEIRSLESILDNEINHANEAGDLERGYQLNGVFELLY</sequence>
<evidence type="ECO:0000313" key="1">
    <source>
        <dbReference type="EMBL" id="TYS14483.1"/>
    </source>
</evidence>